<dbReference type="InterPro" id="IPR000719">
    <property type="entry name" value="Prot_kinase_dom"/>
</dbReference>
<dbReference type="PANTHER" id="PTHR24416">
    <property type="entry name" value="TYROSINE-PROTEIN KINASE RECEPTOR"/>
    <property type="match status" value="1"/>
</dbReference>
<dbReference type="GO" id="GO:0005524">
    <property type="term" value="F:ATP binding"/>
    <property type="evidence" value="ECO:0007669"/>
    <property type="project" value="InterPro"/>
</dbReference>
<dbReference type="Pfam" id="PF07714">
    <property type="entry name" value="PK_Tyr_Ser-Thr"/>
    <property type="match status" value="1"/>
</dbReference>
<dbReference type="GO" id="GO:0005886">
    <property type="term" value="C:plasma membrane"/>
    <property type="evidence" value="ECO:0007669"/>
    <property type="project" value="TreeGrafter"/>
</dbReference>
<dbReference type="PROSITE" id="PS50011">
    <property type="entry name" value="PROTEIN_KINASE_DOM"/>
    <property type="match status" value="1"/>
</dbReference>
<dbReference type="InterPro" id="IPR011009">
    <property type="entry name" value="Kinase-like_dom_sf"/>
</dbReference>
<dbReference type="AlphaFoldDB" id="I1ZI78"/>
<keyword evidence="2" id="KW-0808">Transferase</keyword>
<dbReference type="PANTHER" id="PTHR24416:SF611">
    <property type="entry name" value="TYROSINE-PROTEIN KINASE TRANSMEMBRANE RECEPTOR ROR"/>
    <property type="match status" value="1"/>
</dbReference>
<proteinExistence type="evidence at transcript level"/>
<dbReference type="InterPro" id="IPR050122">
    <property type="entry name" value="RTK"/>
</dbReference>
<dbReference type="InterPro" id="IPR020635">
    <property type="entry name" value="Tyr_kinase_cat_dom"/>
</dbReference>
<name>I1ZI78_SCHMD</name>
<dbReference type="SUPFAM" id="SSF56112">
    <property type="entry name" value="Protein kinase-like (PK-like)"/>
    <property type="match status" value="1"/>
</dbReference>
<dbReference type="EMBL" id="JX010489">
    <property type="protein sequence ID" value="AFJ24732.1"/>
    <property type="molecule type" value="mRNA"/>
</dbReference>
<protein>
    <submittedName>
        <fullName evidence="2">Tyrosine kinase-1</fullName>
    </submittedName>
</protein>
<accession>I1ZI78</accession>
<dbReference type="GO" id="GO:0043235">
    <property type="term" value="C:receptor complex"/>
    <property type="evidence" value="ECO:0007669"/>
    <property type="project" value="TreeGrafter"/>
</dbReference>
<evidence type="ECO:0000313" key="2">
    <source>
        <dbReference type="EMBL" id="AFJ24732.1"/>
    </source>
</evidence>
<dbReference type="PRINTS" id="PR00109">
    <property type="entry name" value="TYRKINASE"/>
</dbReference>
<organism evidence="2">
    <name type="scientific">Schmidtea mediterranea</name>
    <name type="common">Freshwater planarian flatworm</name>
    <dbReference type="NCBI Taxonomy" id="79327"/>
    <lineage>
        <taxon>Eukaryota</taxon>
        <taxon>Metazoa</taxon>
        <taxon>Spiralia</taxon>
        <taxon>Lophotrochozoa</taxon>
        <taxon>Platyhelminthes</taxon>
        <taxon>Rhabditophora</taxon>
        <taxon>Seriata</taxon>
        <taxon>Tricladida</taxon>
        <taxon>Continenticola</taxon>
        <taxon>Geoplanoidea</taxon>
        <taxon>Dugesiidae</taxon>
        <taxon>Schmidtea</taxon>
    </lineage>
</organism>
<sequence length="121" mass="13899">MYEASQGSRFPVKWTAPEAALWGKFSTKSDVWSFGVLIYEIITRGQVPFPSMSNSEALQNIETGYRMPSPKQCPSYIYEIMLQCWNLRPEHRPTFASLRDVFDDLFITAESGYRAAECISR</sequence>
<reference evidence="2" key="1">
    <citation type="journal article" date="2012" name="Genes Dev.">
        <title>A molecular wound response program associated with regeneration initiation in planarians.</title>
        <authorList>
            <person name="Wenemoser D."/>
            <person name="Lapan S.W."/>
            <person name="Wilkinson A.W."/>
            <person name="Bell G.W."/>
            <person name="Reddien P.W."/>
        </authorList>
    </citation>
    <scope>NUCLEOTIDE SEQUENCE</scope>
</reference>
<dbReference type="GO" id="GO:0007169">
    <property type="term" value="P:cell surface receptor protein tyrosine kinase signaling pathway"/>
    <property type="evidence" value="ECO:0007669"/>
    <property type="project" value="TreeGrafter"/>
</dbReference>
<dbReference type="Gene3D" id="1.10.510.10">
    <property type="entry name" value="Transferase(Phosphotransferase) domain 1"/>
    <property type="match status" value="1"/>
</dbReference>
<keyword evidence="2" id="KW-0418">Kinase</keyword>
<dbReference type="SMART" id="SM00219">
    <property type="entry name" value="TyrKc"/>
    <property type="match status" value="1"/>
</dbReference>
<evidence type="ECO:0000259" key="1">
    <source>
        <dbReference type="PROSITE" id="PS50011"/>
    </source>
</evidence>
<dbReference type="InterPro" id="IPR001245">
    <property type="entry name" value="Ser-Thr/Tyr_kinase_cat_dom"/>
</dbReference>
<dbReference type="GO" id="GO:0004714">
    <property type="term" value="F:transmembrane receptor protein tyrosine kinase activity"/>
    <property type="evidence" value="ECO:0007669"/>
    <property type="project" value="TreeGrafter"/>
</dbReference>
<dbReference type="FunFam" id="1.10.510.10:FF:000986">
    <property type="entry name" value="Protein tyrosine kinase 2aa"/>
    <property type="match status" value="1"/>
</dbReference>
<feature type="domain" description="Protein kinase" evidence="1">
    <location>
        <begin position="1"/>
        <end position="107"/>
    </location>
</feature>